<keyword evidence="3" id="KW-1185">Reference proteome</keyword>
<accession>W0V394</accession>
<name>W0V394_9BURK</name>
<evidence type="ECO:0000313" key="3">
    <source>
        <dbReference type="Proteomes" id="UP000027604"/>
    </source>
</evidence>
<feature type="signal peptide" evidence="1">
    <location>
        <begin position="1"/>
        <end position="25"/>
    </location>
</feature>
<dbReference type="AlphaFoldDB" id="W0V394"/>
<evidence type="ECO:0000313" key="2">
    <source>
        <dbReference type="EMBL" id="CDG83304.1"/>
    </source>
</evidence>
<proteinExistence type="predicted"/>
<gene>
    <name evidence="2" type="ORF">GJA_2673</name>
</gene>
<evidence type="ECO:0000256" key="1">
    <source>
        <dbReference type="SAM" id="SignalP"/>
    </source>
</evidence>
<organism evidence="2 3">
    <name type="scientific">Janthinobacterium agaricidamnosum NBRC 102515 = DSM 9628</name>
    <dbReference type="NCBI Taxonomy" id="1349767"/>
    <lineage>
        <taxon>Bacteria</taxon>
        <taxon>Pseudomonadati</taxon>
        <taxon>Pseudomonadota</taxon>
        <taxon>Betaproteobacteria</taxon>
        <taxon>Burkholderiales</taxon>
        <taxon>Oxalobacteraceae</taxon>
        <taxon>Janthinobacterium</taxon>
    </lineage>
</organism>
<protein>
    <submittedName>
        <fullName evidence="2">Uncharacterized protein</fullName>
    </submittedName>
</protein>
<dbReference type="KEGG" id="jag:GJA_2673"/>
<feature type="chain" id="PRO_5004798468" evidence="1">
    <location>
        <begin position="26"/>
        <end position="50"/>
    </location>
</feature>
<dbReference type="EMBL" id="HG322949">
    <property type="protein sequence ID" value="CDG83304.1"/>
    <property type="molecule type" value="Genomic_DNA"/>
</dbReference>
<dbReference type="Proteomes" id="UP000027604">
    <property type="component" value="Chromosome I"/>
</dbReference>
<reference evidence="2 3" key="1">
    <citation type="journal article" date="2015" name="Genome Announc.">
        <title>Genome Sequence of Mushroom Soft-Rot Pathogen Janthinobacterium agaricidamnosum.</title>
        <authorList>
            <person name="Graupner K."/>
            <person name="Lackner G."/>
            <person name="Hertweck C."/>
        </authorList>
    </citation>
    <scope>NUCLEOTIDE SEQUENCE [LARGE SCALE GENOMIC DNA]</scope>
    <source>
        <strain evidence="3">NBRC 102515 / DSM 9628</strain>
    </source>
</reference>
<sequence length="50" mass="5432">MVIYFKYTKCRIFYAILLLTSTISADSFPDGITLLGRPGAAVKKTGAGFD</sequence>
<keyword evidence="1" id="KW-0732">Signal</keyword>
<dbReference type="HOGENOM" id="CLU_3118707_0_0_4"/>